<dbReference type="InterPro" id="IPR011008">
    <property type="entry name" value="Dimeric_a/b-barrel"/>
</dbReference>
<sequence>MDTIDYAIINVLKENGRASASEISKTVNLSIPAVTERIRKLERAEIIQQYTIKINRRKIEQRLLAFIFVNIDKTENINSFRNAIVQHNCVLECHHIAGMYDYLLKVVMEDTQALEYFLSNTLKTIKGVSDSNTIITLTTLKEELNS</sequence>
<dbReference type="GO" id="GO:0043565">
    <property type="term" value="F:sequence-specific DNA binding"/>
    <property type="evidence" value="ECO:0007669"/>
    <property type="project" value="InterPro"/>
</dbReference>
<dbReference type="InterPro" id="IPR019887">
    <property type="entry name" value="Tscrpt_reg_AsnC/Lrp_C"/>
</dbReference>
<dbReference type="SMART" id="SM00344">
    <property type="entry name" value="HTH_ASNC"/>
    <property type="match status" value="1"/>
</dbReference>
<dbReference type="Gene3D" id="1.10.10.10">
    <property type="entry name" value="Winged helix-like DNA-binding domain superfamily/Winged helix DNA-binding domain"/>
    <property type="match status" value="1"/>
</dbReference>
<reference evidence="5 6" key="1">
    <citation type="submission" date="2019-03" db="EMBL/GenBank/DDBJ databases">
        <title>Genomic Encyclopedia of Type Strains, Phase IV (KMG-IV): sequencing the most valuable type-strain genomes for metagenomic binning, comparative biology and taxonomic classification.</title>
        <authorList>
            <person name="Goeker M."/>
        </authorList>
    </citation>
    <scope>NUCLEOTIDE SEQUENCE [LARGE SCALE GENOMIC DNA]</scope>
    <source>
        <strain evidence="5 6">DSM 100556</strain>
    </source>
</reference>
<evidence type="ECO:0000256" key="2">
    <source>
        <dbReference type="ARBA" id="ARBA00023125"/>
    </source>
</evidence>
<dbReference type="InterPro" id="IPR036390">
    <property type="entry name" value="WH_DNA-bd_sf"/>
</dbReference>
<dbReference type="GO" id="GO:0005829">
    <property type="term" value="C:cytosol"/>
    <property type="evidence" value="ECO:0007669"/>
    <property type="project" value="TreeGrafter"/>
</dbReference>
<evidence type="ECO:0000256" key="1">
    <source>
        <dbReference type="ARBA" id="ARBA00023015"/>
    </source>
</evidence>
<dbReference type="SUPFAM" id="SSF46785">
    <property type="entry name" value="Winged helix' DNA-binding domain"/>
    <property type="match status" value="1"/>
</dbReference>
<evidence type="ECO:0000313" key="6">
    <source>
        <dbReference type="Proteomes" id="UP000295718"/>
    </source>
</evidence>
<dbReference type="PANTHER" id="PTHR30154">
    <property type="entry name" value="LEUCINE-RESPONSIVE REGULATORY PROTEIN"/>
    <property type="match status" value="1"/>
</dbReference>
<evidence type="ECO:0000313" key="5">
    <source>
        <dbReference type="EMBL" id="TCL60403.1"/>
    </source>
</evidence>
<dbReference type="CDD" id="cd00090">
    <property type="entry name" value="HTH_ARSR"/>
    <property type="match status" value="1"/>
</dbReference>
<dbReference type="InterPro" id="IPR000485">
    <property type="entry name" value="AsnC-type_HTH_dom"/>
</dbReference>
<evidence type="ECO:0000259" key="4">
    <source>
        <dbReference type="PROSITE" id="PS50956"/>
    </source>
</evidence>
<dbReference type="InterPro" id="IPR019888">
    <property type="entry name" value="Tscrpt_reg_AsnC-like"/>
</dbReference>
<keyword evidence="3" id="KW-0804">Transcription</keyword>
<dbReference type="PROSITE" id="PS50956">
    <property type="entry name" value="HTH_ASNC_2"/>
    <property type="match status" value="1"/>
</dbReference>
<evidence type="ECO:0000256" key="3">
    <source>
        <dbReference type="ARBA" id="ARBA00023163"/>
    </source>
</evidence>
<dbReference type="Pfam" id="PF01037">
    <property type="entry name" value="AsnC_trans_reg"/>
    <property type="match status" value="1"/>
</dbReference>
<gene>
    <name evidence="5" type="ORF">EDD76_10299</name>
</gene>
<feature type="domain" description="HTH asnC-type" evidence="4">
    <location>
        <begin position="1"/>
        <end position="72"/>
    </location>
</feature>
<accession>A0A4R1R4J7</accession>
<proteinExistence type="predicted"/>
<comment type="caution">
    <text evidence="5">The sequence shown here is derived from an EMBL/GenBank/DDBJ whole genome shotgun (WGS) entry which is preliminary data.</text>
</comment>
<keyword evidence="1" id="KW-0805">Transcription regulation</keyword>
<dbReference type="STRING" id="1469948.GCA_000732725_00136"/>
<dbReference type="Gene3D" id="3.30.70.920">
    <property type="match status" value="1"/>
</dbReference>
<dbReference type="InterPro" id="IPR011991">
    <property type="entry name" value="ArsR-like_HTH"/>
</dbReference>
<dbReference type="PANTHER" id="PTHR30154:SF34">
    <property type="entry name" value="TRANSCRIPTIONAL REGULATOR AZLB"/>
    <property type="match status" value="1"/>
</dbReference>
<keyword evidence="2" id="KW-0238">DNA-binding</keyword>
<dbReference type="RefSeq" id="WP_031388923.1">
    <property type="nucleotide sequence ID" value="NZ_JPNB01000001.1"/>
</dbReference>
<dbReference type="InterPro" id="IPR036388">
    <property type="entry name" value="WH-like_DNA-bd_sf"/>
</dbReference>
<keyword evidence="6" id="KW-1185">Reference proteome</keyword>
<dbReference type="EMBL" id="SLUO01000002">
    <property type="protein sequence ID" value="TCL60403.1"/>
    <property type="molecule type" value="Genomic_DNA"/>
</dbReference>
<dbReference type="Pfam" id="PF13412">
    <property type="entry name" value="HTH_24"/>
    <property type="match status" value="1"/>
</dbReference>
<dbReference type="SUPFAM" id="SSF54909">
    <property type="entry name" value="Dimeric alpha+beta barrel"/>
    <property type="match status" value="1"/>
</dbReference>
<dbReference type="AlphaFoldDB" id="A0A4R1R4J7"/>
<dbReference type="OrthoDB" id="66249at2"/>
<dbReference type="Proteomes" id="UP000295718">
    <property type="component" value="Unassembled WGS sequence"/>
</dbReference>
<dbReference type="PRINTS" id="PR00033">
    <property type="entry name" value="HTHASNC"/>
</dbReference>
<protein>
    <submittedName>
        <fullName evidence="5">Lrp/AsnC family leucine-responsive transcriptional regulator</fullName>
    </submittedName>
</protein>
<name>A0A4R1R4J7_9FIRM</name>
<dbReference type="GO" id="GO:0043200">
    <property type="term" value="P:response to amino acid"/>
    <property type="evidence" value="ECO:0007669"/>
    <property type="project" value="TreeGrafter"/>
</dbReference>
<organism evidence="5 6">
    <name type="scientific">Kineothrix alysoides</name>
    <dbReference type="NCBI Taxonomy" id="1469948"/>
    <lineage>
        <taxon>Bacteria</taxon>
        <taxon>Bacillati</taxon>
        <taxon>Bacillota</taxon>
        <taxon>Clostridia</taxon>
        <taxon>Lachnospirales</taxon>
        <taxon>Lachnospiraceae</taxon>
        <taxon>Kineothrix</taxon>
    </lineage>
</organism>